<evidence type="ECO:0000313" key="3">
    <source>
        <dbReference type="Proteomes" id="UP001187415"/>
    </source>
</evidence>
<dbReference type="Proteomes" id="UP001187415">
    <property type="component" value="Unassembled WGS sequence"/>
</dbReference>
<feature type="region of interest" description="Disordered" evidence="1">
    <location>
        <begin position="34"/>
        <end position="65"/>
    </location>
</feature>
<reference evidence="2" key="1">
    <citation type="submission" date="2023-07" db="EMBL/GenBank/DDBJ databases">
        <title>Chromosome-level Genome Assembly of Striped Snakehead (Channa striata).</title>
        <authorList>
            <person name="Liu H."/>
        </authorList>
    </citation>
    <scope>NUCLEOTIDE SEQUENCE</scope>
    <source>
        <strain evidence="2">Gz</strain>
        <tissue evidence="2">Muscle</tissue>
    </source>
</reference>
<dbReference type="AlphaFoldDB" id="A0AA88IXH1"/>
<comment type="caution">
    <text evidence="2">The sequence shown here is derived from an EMBL/GenBank/DDBJ whole genome shotgun (WGS) entry which is preliminary data.</text>
</comment>
<proteinExistence type="predicted"/>
<sequence length="125" mass="13967">MRGYLQAWIKVKVSSDGIERGQFNIQVRGGWNRNIPPVKPNSPATVSSQTHSDPTLSSLPQSRDVYYRRTKQERKESRLTSGAHSFCRTEVSILSPNLVLLCTAWVQLHWLRPLVAPVSSSAPGP</sequence>
<dbReference type="EMBL" id="JAUPFM010000018">
    <property type="protein sequence ID" value="KAK2822529.1"/>
    <property type="molecule type" value="Genomic_DNA"/>
</dbReference>
<keyword evidence="3" id="KW-1185">Reference proteome</keyword>
<feature type="compositionally biased region" description="Polar residues" evidence="1">
    <location>
        <begin position="42"/>
        <end position="61"/>
    </location>
</feature>
<gene>
    <name evidence="2" type="ORF">Q5P01_022594</name>
</gene>
<name>A0AA88IXH1_CHASR</name>
<evidence type="ECO:0000256" key="1">
    <source>
        <dbReference type="SAM" id="MobiDB-lite"/>
    </source>
</evidence>
<accession>A0AA88IXH1</accession>
<evidence type="ECO:0000313" key="2">
    <source>
        <dbReference type="EMBL" id="KAK2822529.1"/>
    </source>
</evidence>
<protein>
    <submittedName>
        <fullName evidence="2">Uncharacterized protein</fullName>
    </submittedName>
</protein>
<organism evidence="2 3">
    <name type="scientific">Channa striata</name>
    <name type="common">Snakehead murrel</name>
    <name type="synonym">Ophicephalus striatus</name>
    <dbReference type="NCBI Taxonomy" id="64152"/>
    <lineage>
        <taxon>Eukaryota</taxon>
        <taxon>Metazoa</taxon>
        <taxon>Chordata</taxon>
        <taxon>Craniata</taxon>
        <taxon>Vertebrata</taxon>
        <taxon>Euteleostomi</taxon>
        <taxon>Actinopterygii</taxon>
        <taxon>Neopterygii</taxon>
        <taxon>Teleostei</taxon>
        <taxon>Neoteleostei</taxon>
        <taxon>Acanthomorphata</taxon>
        <taxon>Anabantaria</taxon>
        <taxon>Anabantiformes</taxon>
        <taxon>Channoidei</taxon>
        <taxon>Channidae</taxon>
        <taxon>Channa</taxon>
    </lineage>
</organism>